<evidence type="ECO:0000256" key="1">
    <source>
        <dbReference type="SAM" id="Coils"/>
    </source>
</evidence>
<evidence type="ECO:0000313" key="3">
    <source>
        <dbReference type="Proteomes" id="UP001372338"/>
    </source>
</evidence>
<keyword evidence="3" id="KW-1185">Reference proteome</keyword>
<gene>
    <name evidence="2" type="ORF">RIF29_22787</name>
</gene>
<evidence type="ECO:0000313" key="2">
    <source>
        <dbReference type="EMBL" id="KAK7269963.1"/>
    </source>
</evidence>
<name>A0AAN9I739_CROPI</name>
<accession>A0AAN9I739</accession>
<protein>
    <submittedName>
        <fullName evidence="2">Uncharacterized protein</fullName>
    </submittedName>
</protein>
<sequence length="293" mass="33466">MTATEDMHTHGGAPHFWFNSLTAALWTAHSRQRSQRLTHCGARPLPLVLLLPPVLQLYVKELDDLRTQLSVTRARADASAASAQSAQLQCFELLKQLVEQLENLRKDRLARESSQMQFKDGVLRIEHDIMEVLANAGGNTDCALMKVLDEVETKELESQLEKQQHTDQELKKRVLKLEFCLQARAQTRKLQKMGEQQEKAIKELRDQLATTKQSGVVVAEKQINFWGTYGFKIIFSMSIVILVHDKYICIMLNIDANDINLNLVDVDEVDRDLLDQEELVTILQFLFVTKIVL</sequence>
<feature type="coiled-coil region" evidence="1">
    <location>
        <begin position="153"/>
        <end position="214"/>
    </location>
</feature>
<dbReference type="PANTHER" id="PTHR48145:SF5">
    <property type="entry name" value="NUCLEAR ENVELOPE-ASSOCIATED PROTEIN 2"/>
    <property type="match status" value="1"/>
</dbReference>
<comment type="caution">
    <text evidence="2">The sequence shown here is derived from an EMBL/GenBank/DDBJ whole genome shotgun (WGS) entry which is preliminary data.</text>
</comment>
<dbReference type="PANTHER" id="PTHR48145">
    <property type="entry name" value="NUCLEAR ENVELOPE-ASSOCIATED PROTEIN 1"/>
    <property type="match status" value="1"/>
</dbReference>
<dbReference type="InterPro" id="IPR049932">
    <property type="entry name" value="NEAP1-4"/>
</dbReference>
<dbReference type="AlphaFoldDB" id="A0AAN9I739"/>
<keyword evidence="1" id="KW-0175">Coiled coil</keyword>
<reference evidence="2 3" key="1">
    <citation type="submission" date="2024-01" db="EMBL/GenBank/DDBJ databases">
        <title>The genomes of 5 underutilized Papilionoideae crops provide insights into root nodulation and disease resistanc.</title>
        <authorList>
            <person name="Yuan L."/>
        </authorList>
    </citation>
    <scope>NUCLEOTIDE SEQUENCE [LARGE SCALE GENOMIC DNA]</scope>
    <source>
        <strain evidence="2">ZHUSHIDOU_FW_LH</strain>
        <tissue evidence="2">Leaf</tissue>
    </source>
</reference>
<organism evidence="2 3">
    <name type="scientific">Crotalaria pallida</name>
    <name type="common">Smooth rattlebox</name>
    <name type="synonym">Crotalaria striata</name>
    <dbReference type="NCBI Taxonomy" id="3830"/>
    <lineage>
        <taxon>Eukaryota</taxon>
        <taxon>Viridiplantae</taxon>
        <taxon>Streptophyta</taxon>
        <taxon>Embryophyta</taxon>
        <taxon>Tracheophyta</taxon>
        <taxon>Spermatophyta</taxon>
        <taxon>Magnoliopsida</taxon>
        <taxon>eudicotyledons</taxon>
        <taxon>Gunneridae</taxon>
        <taxon>Pentapetalae</taxon>
        <taxon>rosids</taxon>
        <taxon>fabids</taxon>
        <taxon>Fabales</taxon>
        <taxon>Fabaceae</taxon>
        <taxon>Papilionoideae</taxon>
        <taxon>50 kb inversion clade</taxon>
        <taxon>genistoids sensu lato</taxon>
        <taxon>core genistoids</taxon>
        <taxon>Crotalarieae</taxon>
        <taxon>Crotalaria</taxon>
    </lineage>
</organism>
<dbReference type="Proteomes" id="UP001372338">
    <property type="component" value="Unassembled WGS sequence"/>
</dbReference>
<dbReference type="EMBL" id="JAYWIO010000004">
    <property type="protein sequence ID" value="KAK7269963.1"/>
    <property type="molecule type" value="Genomic_DNA"/>
</dbReference>
<proteinExistence type="predicted"/>